<protein>
    <submittedName>
        <fullName evidence="1">Uncharacterized protein</fullName>
    </submittedName>
</protein>
<organism evidence="1 2">
    <name type="scientific">Ferviditalea candida</name>
    <dbReference type="NCBI Taxonomy" id="3108399"/>
    <lineage>
        <taxon>Bacteria</taxon>
        <taxon>Bacillati</taxon>
        <taxon>Bacillota</taxon>
        <taxon>Bacilli</taxon>
        <taxon>Bacillales</taxon>
        <taxon>Paenibacillaceae</taxon>
        <taxon>Ferviditalea</taxon>
    </lineage>
</organism>
<keyword evidence="2" id="KW-1185">Reference proteome</keyword>
<dbReference type="Proteomes" id="UP001310386">
    <property type="component" value="Unassembled WGS sequence"/>
</dbReference>
<reference evidence="1" key="1">
    <citation type="submission" date="2023-12" db="EMBL/GenBank/DDBJ databases">
        <title>Fervidustalea candida gen. nov., sp. nov., a novel member of the family Paenibacillaceae isolated from a geothermal area.</title>
        <authorList>
            <person name="Li W.-J."/>
            <person name="Jiao J.-Y."/>
            <person name="Chen Y."/>
        </authorList>
    </citation>
    <scope>NUCLEOTIDE SEQUENCE</scope>
    <source>
        <strain evidence="1">SYSU GA230002</strain>
    </source>
</reference>
<gene>
    <name evidence="1" type="ORF">VF724_01935</name>
</gene>
<dbReference type="EMBL" id="JAYJLD010000002">
    <property type="protein sequence ID" value="MEB3100417.1"/>
    <property type="molecule type" value="Genomic_DNA"/>
</dbReference>
<proteinExistence type="predicted"/>
<sequence>MPFVLVHRKTSEIYACRLINNYDLEYYGTKFWPDQDSAVQEAHAFLAFRGIESPHEWKIAELDEHRLKMCNVKLSNDPSKKLFLGVEGQISAIRFENR</sequence>
<evidence type="ECO:0000313" key="1">
    <source>
        <dbReference type="EMBL" id="MEB3100417.1"/>
    </source>
</evidence>
<evidence type="ECO:0000313" key="2">
    <source>
        <dbReference type="Proteomes" id="UP001310386"/>
    </source>
</evidence>
<comment type="caution">
    <text evidence="1">The sequence shown here is derived from an EMBL/GenBank/DDBJ whole genome shotgun (WGS) entry which is preliminary data.</text>
</comment>
<accession>A0ABU5ZDU5</accession>
<name>A0ABU5ZDU5_9BACL</name>
<dbReference type="RefSeq" id="WP_371752529.1">
    <property type="nucleotide sequence ID" value="NZ_JAYJLD010000002.1"/>
</dbReference>